<keyword evidence="4 7" id="KW-0378">Hydrolase</keyword>
<keyword evidence="3" id="KW-0645">Protease</keyword>
<dbReference type="InterPro" id="IPR001907">
    <property type="entry name" value="ClpP"/>
</dbReference>
<dbReference type="AlphaFoldDB" id="A0AAE9QWD8"/>
<evidence type="ECO:0000313" key="8">
    <source>
        <dbReference type="Proteomes" id="UP000339049"/>
    </source>
</evidence>
<dbReference type="CDD" id="cd07016">
    <property type="entry name" value="S14_ClpP_1"/>
    <property type="match status" value="1"/>
</dbReference>
<comment type="caution">
    <text evidence="7">The sequence shown here is derived from an EMBL/GenBank/DDBJ whole genome shotgun (WGS) entry which is preliminary data.</text>
</comment>
<dbReference type="GO" id="GO:0006515">
    <property type="term" value="P:protein quality control for misfolded or incompletely synthesized proteins"/>
    <property type="evidence" value="ECO:0007669"/>
    <property type="project" value="TreeGrafter"/>
</dbReference>
<evidence type="ECO:0000256" key="2">
    <source>
        <dbReference type="ARBA" id="ARBA00022490"/>
    </source>
</evidence>
<dbReference type="NCBIfam" id="NF045542">
    <property type="entry name" value="Clp_rel_HeadMat"/>
    <property type="match status" value="1"/>
</dbReference>
<dbReference type="PANTHER" id="PTHR10381:SF70">
    <property type="entry name" value="ATP-DEPENDENT CLP PROTEASE PROTEOLYTIC SUBUNIT"/>
    <property type="match status" value="1"/>
</dbReference>
<keyword evidence="2" id="KW-0963">Cytoplasm</keyword>
<dbReference type="GO" id="GO:0004252">
    <property type="term" value="F:serine-type endopeptidase activity"/>
    <property type="evidence" value="ECO:0007669"/>
    <property type="project" value="InterPro"/>
</dbReference>
<evidence type="ECO:0000256" key="3">
    <source>
        <dbReference type="ARBA" id="ARBA00022670"/>
    </source>
</evidence>
<comment type="similarity">
    <text evidence="1 6">Belongs to the peptidase S14 family.</text>
</comment>
<evidence type="ECO:0000313" key="7">
    <source>
        <dbReference type="EMBL" id="VTT23193.1"/>
    </source>
</evidence>
<keyword evidence="5" id="KW-0720">Serine protease</keyword>
<dbReference type="PANTHER" id="PTHR10381">
    <property type="entry name" value="ATP-DEPENDENT CLP PROTEASE PROTEOLYTIC SUBUNIT"/>
    <property type="match status" value="1"/>
</dbReference>
<evidence type="ECO:0000256" key="5">
    <source>
        <dbReference type="ARBA" id="ARBA00022825"/>
    </source>
</evidence>
<dbReference type="PRINTS" id="PR00127">
    <property type="entry name" value="CLPPROTEASEP"/>
</dbReference>
<evidence type="ECO:0000256" key="1">
    <source>
        <dbReference type="ARBA" id="ARBA00007039"/>
    </source>
</evidence>
<dbReference type="SUPFAM" id="SSF52096">
    <property type="entry name" value="ClpP/crotonase"/>
    <property type="match status" value="1"/>
</dbReference>
<dbReference type="Proteomes" id="UP000339049">
    <property type="component" value="Unassembled WGS sequence"/>
</dbReference>
<dbReference type="Gene3D" id="3.90.226.10">
    <property type="entry name" value="2-enoyl-CoA Hydratase, Chain A, domain 1"/>
    <property type="match status" value="1"/>
</dbReference>
<protein>
    <recommendedName>
        <fullName evidence="6">ATP-dependent Clp protease proteolytic subunit</fullName>
    </recommendedName>
</protein>
<name>A0AAE9QWD8_STREQ</name>
<dbReference type="Pfam" id="PF00574">
    <property type="entry name" value="CLP_protease"/>
    <property type="match status" value="1"/>
</dbReference>
<dbReference type="GO" id="GO:0004176">
    <property type="term" value="F:ATP-dependent peptidase activity"/>
    <property type="evidence" value="ECO:0007669"/>
    <property type="project" value="InterPro"/>
</dbReference>
<evidence type="ECO:0000256" key="6">
    <source>
        <dbReference type="RuleBase" id="RU003567"/>
    </source>
</evidence>
<organism evidence="7 8">
    <name type="scientific">Streptococcus dysgalactiae subsp. equisimilis</name>
    <name type="common">Streptococcus equisimilis</name>
    <dbReference type="NCBI Taxonomy" id="119602"/>
    <lineage>
        <taxon>Bacteria</taxon>
        <taxon>Bacillati</taxon>
        <taxon>Bacillota</taxon>
        <taxon>Bacilli</taxon>
        <taxon>Lactobacillales</taxon>
        <taxon>Streptococcaceae</taxon>
        <taxon>Streptococcus</taxon>
    </lineage>
</organism>
<accession>A0AAE9QWD8</accession>
<dbReference type="GO" id="GO:0051117">
    <property type="term" value="F:ATPase binding"/>
    <property type="evidence" value="ECO:0007669"/>
    <property type="project" value="TreeGrafter"/>
</dbReference>
<dbReference type="GO" id="GO:0009368">
    <property type="term" value="C:endopeptidase Clp complex"/>
    <property type="evidence" value="ECO:0007669"/>
    <property type="project" value="TreeGrafter"/>
</dbReference>
<dbReference type="InterPro" id="IPR023562">
    <property type="entry name" value="ClpP/TepA"/>
</dbReference>
<reference evidence="7 8" key="1">
    <citation type="submission" date="2019-05" db="EMBL/GenBank/DDBJ databases">
        <authorList>
            <consortium name="Pathogen Informatics"/>
        </authorList>
    </citation>
    <scope>NUCLEOTIDE SEQUENCE [LARGE SCALE GENOMIC DNA]</scope>
    <source>
        <strain evidence="7 8">NCTC11557</strain>
    </source>
</reference>
<dbReference type="RefSeq" id="WP_053040512.1">
    <property type="nucleotide sequence ID" value="NZ_CABEIY010000006.1"/>
</dbReference>
<dbReference type="EMBL" id="CABEIY010000006">
    <property type="protein sequence ID" value="VTT23193.1"/>
    <property type="molecule type" value="Genomic_DNA"/>
</dbReference>
<evidence type="ECO:0000256" key="4">
    <source>
        <dbReference type="ARBA" id="ARBA00022801"/>
    </source>
</evidence>
<gene>
    <name evidence="7" type="primary">clpP1_2</name>
    <name evidence="7" type="ORF">NCTC11557_00595</name>
</gene>
<sequence>MKQIKINGPIVDDSDLSFYEWAGMSAVAPKTVISELEKFKGEDVQVLINSGGGSVFAGSEIYTALKKHKGRVEIIVTGLSASIASIIMLAGDSIKASPISQIMIHNVSTVQKGDYQKMRHVSKTLDLASASLAKMYSQKTGQTEEVIRKMMDEETWFNAYSAKELGLVDEILFDNTLQLVAYHGEIISKDKINEFNKLRQYENNGQIKSFDTNKPKNNKSEFLKYCPGKTTESPFAKYCMVGTAK</sequence>
<dbReference type="InterPro" id="IPR029045">
    <property type="entry name" value="ClpP/crotonase-like_dom_sf"/>
</dbReference>
<proteinExistence type="inferred from homology"/>